<reference evidence="1 2" key="1">
    <citation type="journal article" date="2019" name="ISME J.">
        <title>Isolation and characterization of a thermophilic sulfur- and iron-reducing thaumarchaeote from a terrestrial acidic hot spring.</title>
        <authorList>
            <person name="Kato S."/>
            <person name="Itoh T."/>
            <person name="Yuki M."/>
            <person name="Nagamori M."/>
            <person name="Ohnishi M."/>
            <person name="Uematsu K."/>
            <person name="Suzuki K."/>
            <person name="Takashina T."/>
            <person name="Ohkuma M."/>
        </authorList>
    </citation>
    <scope>NUCLEOTIDE SEQUENCE [LARGE SCALE GENOMIC DNA]</scope>
    <source>
        <strain evidence="1 2">NAS-02</strain>
    </source>
</reference>
<dbReference type="Proteomes" id="UP000509448">
    <property type="component" value="Chromosome"/>
</dbReference>
<protein>
    <submittedName>
        <fullName evidence="1">NusA protein homolog 2, archaeal</fullName>
    </submittedName>
</protein>
<dbReference type="GeneID" id="55585122"/>
<gene>
    <name evidence="1" type="ORF">NAS2_1308</name>
</gene>
<dbReference type="AlphaFoldDB" id="A0A4P2VDH6"/>
<dbReference type="RefSeq" id="WP_174448907.1">
    <property type="nucleotide sequence ID" value="NZ_AP018732.1"/>
</dbReference>
<organism evidence="1 2">
    <name type="scientific">Conexivisphaera calida</name>
    <dbReference type="NCBI Taxonomy" id="1874277"/>
    <lineage>
        <taxon>Archaea</taxon>
        <taxon>Nitrososphaerota</taxon>
        <taxon>Conexivisphaeria</taxon>
        <taxon>Conexivisphaerales</taxon>
        <taxon>Conexivisphaeraceae</taxon>
        <taxon>Conexivisphaera</taxon>
    </lineage>
</organism>
<accession>A0A4P2VDH6</accession>
<dbReference type="KEGG" id="ccai:NAS2_1308"/>
<proteinExistence type="predicted"/>
<name>A0A4P2VDH6_9ARCH</name>
<dbReference type="EMBL" id="AP018732">
    <property type="protein sequence ID" value="BBE42696.1"/>
    <property type="molecule type" value="Genomic_DNA"/>
</dbReference>
<evidence type="ECO:0000313" key="1">
    <source>
        <dbReference type="EMBL" id="BBE42696.1"/>
    </source>
</evidence>
<sequence length="177" mass="19827">MKLPICLADAKIGVLCPRCEARLEKGEISSVDVEVSYILAKAVKEIPILDTVTLVRAYELEGDLVLVLGSGDARKILSDSSVLRKLKEYLNNDRLWITEEGDDRRFVEYILHPLRVLTLNTVWLPDGSKTTRVLVAGRSERNSGVSLGKAKKIIKALRGLDLEIQFERPPIKKRAFS</sequence>
<dbReference type="OrthoDB" id="4111at2157"/>
<keyword evidence="2" id="KW-1185">Reference proteome</keyword>
<evidence type="ECO:0000313" key="2">
    <source>
        <dbReference type="Proteomes" id="UP000509448"/>
    </source>
</evidence>